<reference evidence="1 2" key="1">
    <citation type="journal article" date="2021" name="Res Sq">
        <title>Streptomyces Pimoensis sp. nov., Isolated From the Taklimakan Desert in Xinjiang, China.</title>
        <authorList>
            <person name="Zhang P."/>
            <person name="Luo X."/>
            <person name="Luo X."/>
            <person name="Liu Z."/>
            <person name="Xia Z."/>
            <person name="Wan C."/>
            <person name="zhang L."/>
        </authorList>
    </citation>
    <scope>NUCLEOTIDE SEQUENCE [LARGE SCALE GENOMIC DNA]</scope>
    <source>
        <strain evidence="1 2">TRM75549</strain>
    </source>
</reference>
<sequence>MSTPGRIACDAPTSEGRRLPDGPWATGTCWLYCRRSNVTVAWIGPVVSSGAQAPLYGCAMCIAELDHMVWQYCAARDRA</sequence>
<dbReference type="RefSeq" id="WP_371235978.1">
    <property type="nucleotide sequence ID" value="NZ_JAHWZY010000002.1"/>
</dbReference>
<gene>
    <name evidence="1" type="ORF">KYY02_03890</name>
</gene>
<keyword evidence="2" id="KW-1185">Reference proteome</keyword>
<comment type="caution">
    <text evidence="1">The sequence shown here is derived from an EMBL/GenBank/DDBJ whole genome shotgun (WGS) entry which is preliminary data.</text>
</comment>
<accession>A0ABV4ITC3</accession>
<organism evidence="1 2">
    <name type="scientific">Streptomyces pimonensis</name>
    <dbReference type="NCBI Taxonomy" id="2860288"/>
    <lineage>
        <taxon>Bacteria</taxon>
        <taxon>Bacillati</taxon>
        <taxon>Actinomycetota</taxon>
        <taxon>Actinomycetes</taxon>
        <taxon>Kitasatosporales</taxon>
        <taxon>Streptomycetaceae</taxon>
        <taxon>Streptomyces</taxon>
    </lineage>
</organism>
<dbReference type="Proteomes" id="UP001567537">
    <property type="component" value="Unassembled WGS sequence"/>
</dbReference>
<proteinExistence type="predicted"/>
<name>A0ABV4ITC3_9ACTN</name>
<evidence type="ECO:0000313" key="1">
    <source>
        <dbReference type="EMBL" id="MEZ3177886.1"/>
    </source>
</evidence>
<evidence type="ECO:0000313" key="2">
    <source>
        <dbReference type="Proteomes" id="UP001567537"/>
    </source>
</evidence>
<protein>
    <submittedName>
        <fullName evidence="1">Uncharacterized protein</fullName>
    </submittedName>
</protein>
<dbReference type="EMBL" id="JAHWZY010000002">
    <property type="protein sequence ID" value="MEZ3177886.1"/>
    <property type="molecule type" value="Genomic_DNA"/>
</dbReference>